<evidence type="ECO:0000256" key="1">
    <source>
        <dbReference type="ARBA" id="ARBA00022729"/>
    </source>
</evidence>
<keyword evidence="3" id="KW-1185">Reference proteome</keyword>
<dbReference type="PANTHER" id="PTHR35869:SF1">
    <property type="entry name" value="OUTER-MEMBRANE LIPOPROTEIN CARRIER PROTEIN"/>
    <property type="match status" value="1"/>
</dbReference>
<proteinExistence type="predicted"/>
<dbReference type="CDD" id="cd16325">
    <property type="entry name" value="LolA"/>
    <property type="match status" value="1"/>
</dbReference>
<dbReference type="PANTHER" id="PTHR35869">
    <property type="entry name" value="OUTER-MEMBRANE LIPOPROTEIN CARRIER PROTEIN"/>
    <property type="match status" value="1"/>
</dbReference>
<sequence>MGFFMNRDLSRKNKGPFNRWAYAFALLLISVFLLGWAGSLWAGDAPSLSAVIIRMQEAYERTRDLKATFVQEVSLRSVGKTEREEGILFLKNPRRMLWDYQKPQVKKLIVNPQKAWLYVPGDSVVYVQNADAIFKSKMAVRFLSGMGKLREDFQVSFAEPGAVDQEGNYRLRLIPKAPGLGTDQLNLVVDRKSYQILEGSFTDPYGNATRIRFRNLRVNSGLSDRMFNFKAPAGVEVYNMP</sequence>
<evidence type="ECO:0000313" key="2">
    <source>
        <dbReference type="EMBL" id="SEM20376.1"/>
    </source>
</evidence>
<dbReference type="InterPro" id="IPR029046">
    <property type="entry name" value="LolA/LolB/LppX"/>
</dbReference>
<dbReference type="Pfam" id="PF03548">
    <property type="entry name" value="LolA"/>
    <property type="match status" value="1"/>
</dbReference>
<dbReference type="EMBL" id="FOBS01000006">
    <property type="protein sequence ID" value="SEM20376.1"/>
    <property type="molecule type" value="Genomic_DNA"/>
</dbReference>
<accession>A0A1H7WFM3</accession>
<dbReference type="AlphaFoldDB" id="A0A1H7WFM3"/>
<dbReference type="STRING" id="43775.SAMN04489760_106137"/>
<dbReference type="InterPro" id="IPR004564">
    <property type="entry name" value="OM_lipoprot_carrier_LolA-like"/>
</dbReference>
<protein>
    <submittedName>
        <fullName evidence="2">Outer membrane lipoprotein carrier protein</fullName>
    </submittedName>
</protein>
<evidence type="ECO:0000313" key="3">
    <source>
        <dbReference type="Proteomes" id="UP000198744"/>
    </source>
</evidence>
<keyword evidence="2" id="KW-0449">Lipoprotein</keyword>
<organism evidence="2 3">
    <name type="scientific">Syntrophus gentianae</name>
    <dbReference type="NCBI Taxonomy" id="43775"/>
    <lineage>
        <taxon>Bacteria</taxon>
        <taxon>Pseudomonadati</taxon>
        <taxon>Thermodesulfobacteriota</taxon>
        <taxon>Syntrophia</taxon>
        <taxon>Syntrophales</taxon>
        <taxon>Syntrophaceae</taxon>
        <taxon>Syntrophus</taxon>
    </lineage>
</organism>
<name>A0A1H7WFM3_9BACT</name>
<reference evidence="2 3" key="1">
    <citation type="submission" date="2016-10" db="EMBL/GenBank/DDBJ databases">
        <authorList>
            <person name="de Groot N.N."/>
        </authorList>
    </citation>
    <scope>NUCLEOTIDE SEQUENCE [LARGE SCALE GENOMIC DNA]</scope>
    <source>
        <strain evidence="2 3">DSM 8423</strain>
    </source>
</reference>
<gene>
    <name evidence="2" type="ORF">SAMN04489760_106137</name>
</gene>
<dbReference type="Proteomes" id="UP000198744">
    <property type="component" value="Unassembled WGS sequence"/>
</dbReference>
<dbReference type="SUPFAM" id="SSF89392">
    <property type="entry name" value="Prokaryotic lipoproteins and lipoprotein localization factors"/>
    <property type="match status" value="1"/>
</dbReference>
<dbReference type="Gene3D" id="2.50.20.10">
    <property type="entry name" value="Lipoprotein localisation LolA/LolB/LppX"/>
    <property type="match status" value="1"/>
</dbReference>
<keyword evidence="1" id="KW-0732">Signal</keyword>